<evidence type="ECO:0000313" key="2">
    <source>
        <dbReference type="EMBL" id="KAE9045619.1"/>
    </source>
</evidence>
<dbReference type="InterPro" id="IPR052980">
    <property type="entry name" value="Crinkler_effector"/>
</dbReference>
<accession>A0A6A3NYV9</accession>
<comment type="caution">
    <text evidence="2">The sequence shown here is derived from an EMBL/GenBank/DDBJ whole genome shotgun (WGS) entry which is preliminary data.</text>
</comment>
<evidence type="ECO:0000313" key="3">
    <source>
        <dbReference type="Proteomes" id="UP000429607"/>
    </source>
</evidence>
<feature type="compositionally biased region" description="Basic and acidic residues" evidence="1">
    <location>
        <begin position="15"/>
        <end position="26"/>
    </location>
</feature>
<feature type="region of interest" description="Disordered" evidence="1">
    <location>
        <begin position="1"/>
        <end position="26"/>
    </location>
</feature>
<dbReference type="EMBL" id="QXFV01000209">
    <property type="protein sequence ID" value="KAE9045619.1"/>
    <property type="molecule type" value="Genomic_DNA"/>
</dbReference>
<organism evidence="2 3">
    <name type="scientific">Phytophthora rubi</name>
    <dbReference type="NCBI Taxonomy" id="129364"/>
    <lineage>
        <taxon>Eukaryota</taxon>
        <taxon>Sar</taxon>
        <taxon>Stramenopiles</taxon>
        <taxon>Oomycota</taxon>
        <taxon>Peronosporomycetes</taxon>
        <taxon>Peronosporales</taxon>
        <taxon>Peronosporaceae</taxon>
        <taxon>Phytophthora</taxon>
    </lineage>
</organism>
<protein>
    <submittedName>
        <fullName evidence="2">Uncharacterized protein</fullName>
    </submittedName>
</protein>
<dbReference type="PANTHER" id="PTHR33129">
    <property type="entry name" value="PROTEIN KINASE DOMAIN-CONTAINING PROTEIN-RELATED"/>
    <property type="match status" value="1"/>
</dbReference>
<proteinExistence type="predicted"/>
<gene>
    <name evidence="2" type="ORF">PR001_g4894</name>
</gene>
<reference evidence="2 3" key="1">
    <citation type="submission" date="2018-09" db="EMBL/GenBank/DDBJ databases">
        <title>Genomic investigation of the strawberry pathogen Phytophthora fragariae indicates pathogenicity is determined by transcriptional variation in three key races.</title>
        <authorList>
            <person name="Adams T.M."/>
            <person name="Armitage A.D."/>
            <person name="Sobczyk M.K."/>
            <person name="Bates H.J."/>
            <person name="Dunwell J.M."/>
            <person name="Nellist C.F."/>
            <person name="Harrison R.J."/>
        </authorList>
    </citation>
    <scope>NUCLEOTIDE SEQUENCE [LARGE SCALE GENOMIC DNA]</scope>
    <source>
        <strain evidence="2 3">SCRP249</strain>
    </source>
</reference>
<name>A0A6A3NYV9_9STRA</name>
<dbReference type="PANTHER" id="PTHR33129:SF1">
    <property type="entry name" value="ATP-BINDING PROTEIN"/>
    <property type="match status" value="1"/>
</dbReference>
<dbReference type="AlphaFoldDB" id="A0A6A3NYV9"/>
<evidence type="ECO:0000256" key="1">
    <source>
        <dbReference type="SAM" id="MobiDB-lite"/>
    </source>
</evidence>
<feature type="region of interest" description="Disordered" evidence="1">
    <location>
        <begin position="575"/>
        <end position="605"/>
    </location>
</feature>
<sequence>MSKRSSSIAAPQVEPPKKQRLVDRESEAQQVIAAESTVDETPKAKVLIPTEAERAKIRKFPLLAFTAPYEGGEFYYERECYDEYYHLVSKELVSGATKGPGGLVGRDCVTVSGTPGIGKSVFYAYFFERYRKEHPNTWIIAVAFQQNQVNKLSVAAVGKEPVYYGSDQASRQLLQEASLEAVQWKETEEEGVTDKRLLFLCDGSPDMTRRQCVVFTDPNKRWRKVSRKLYCDYYMPLWTLDELQEAATLLNYPISDDLIKARFEKFGGVARECLSLDPVVSKKAERDLTKQMNAIFDPNVLRKLLLEHETSHYLLHYVPEADRAFTVPQLASEFVEEKLQERMLTKSYEQREDLRNLIESWEGAYSLRGWIFEVDAHEKLRQGKTLHGLTLPVVEHEDQVWMQFHIETSEEIDVFDAERLSPSLAKCGPYHKPKAKNWASIDSFYLPKMETSRKVKTADIVQRCNSTDKRLFLFQMTVTAIHPVQAAGVLNVLKKLGLLSHLELVALVFVVPKKLLQTFRRQEVVGIPTTGTASVRSINGIGERTAELLEYYGLATIEKLEAELNDEVSGGELVEEKADGVSKTNADTSEVLPSEPNASTTTVKMKDGHPADWARVLRAWGEYIQKRQYGSQVATIAQYVCTWEK</sequence>
<dbReference type="Proteomes" id="UP000429607">
    <property type="component" value="Unassembled WGS sequence"/>
</dbReference>